<proteinExistence type="predicted"/>
<dbReference type="GO" id="GO:0070042">
    <property type="term" value="F:rRNA (uridine-N3-)-methyltransferase activity"/>
    <property type="evidence" value="ECO:0007669"/>
    <property type="project" value="InterPro"/>
</dbReference>
<dbReference type="EMBL" id="CAKOGP040000025">
    <property type="protein sequence ID" value="CAJ1927872.1"/>
    <property type="molecule type" value="Genomic_DNA"/>
</dbReference>
<comment type="caution">
    <text evidence="2">The sequence shown here is derived from an EMBL/GenBank/DDBJ whole genome shotgun (WGS) entry which is preliminary data.</text>
</comment>
<dbReference type="AlphaFoldDB" id="A0AAD2CE46"/>
<dbReference type="InterPro" id="IPR019446">
    <property type="entry name" value="BMT5-like"/>
</dbReference>
<feature type="domain" description="25S rRNA (uridine-N(3))-methyltransferase BMT5-like" evidence="1">
    <location>
        <begin position="10"/>
        <end position="181"/>
    </location>
</feature>
<accession>A0AAD2CE46</accession>
<dbReference type="GO" id="GO:0070475">
    <property type="term" value="P:rRNA base methylation"/>
    <property type="evidence" value="ECO:0007669"/>
    <property type="project" value="InterPro"/>
</dbReference>
<dbReference type="GO" id="GO:0005737">
    <property type="term" value="C:cytoplasm"/>
    <property type="evidence" value="ECO:0007669"/>
    <property type="project" value="TreeGrafter"/>
</dbReference>
<dbReference type="Proteomes" id="UP001295423">
    <property type="component" value="Unassembled WGS sequence"/>
</dbReference>
<keyword evidence="3" id="KW-1185">Reference proteome</keyword>
<protein>
    <recommendedName>
        <fullName evidence="1">25S rRNA (uridine-N(3))-methyltransferase BMT5-like domain-containing protein</fullName>
    </recommendedName>
</protein>
<organism evidence="2 3">
    <name type="scientific">Cylindrotheca closterium</name>
    <dbReference type="NCBI Taxonomy" id="2856"/>
    <lineage>
        <taxon>Eukaryota</taxon>
        <taxon>Sar</taxon>
        <taxon>Stramenopiles</taxon>
        <taxon>Ochrophyta</taxon>
        <taxon>Bacillariophyta</taxon>
        <taxon>Bacillariophyceae</taxon>
        <taxon>Bacillariophycidae</taxon>
        <taxon>Bacillariales</taxon>
        <taxon>Bacillariaceae</taxon>
        <taxon>Cylindrotheca</taxon>
    </lineage>
</organism>
<evidence type="ECO:0000313" key="2">
    <source>
        <dbReference type="EMBL" id="CAJ1927872.1"/>
    </source>
</evidence>
<evidence type="ECO:0000313" key="3">
    <source>
        <dbReference type="Proteomes" id="UP001295423"/>
    </source>
</evidence>
<evidence type="ECO:0000259" key="1">
    <source>
        <dbReference type="Pfam" id="PF10354"/>
    </source>
</evidence>
<sequence>MNFQQGMAVLTIGDGDFSYSLALARILKPQLSKSTVIATSYESRETLQETYPRFEDYSRELASLGAQLYFNVDATRLAQTLPIVAESKFDRICWNFPCTAIAYGQDGQNDAMDKNKDLVRQFVKDAKDLLSDCGEIHICHKSKPPYNQWGLEHVALEWLPLNSFIFAGKVVLDRFLFPPYRPLKALDRKSFPCHDACTYIFRSAKRSDAEAFSSTICEEEVGTKMQTVPITEDIILSLRRNLLQDASQKRRYKVKRKTKFRR</sequence>
<reference evidence="2" key="1">
    <citation type="submission" date="2023-08" db="EMBL/GenBank/DDBJ databases">
        <authorList>
            <person name="Audoor S."/>
            <person name="Bilcke G."/>
        </authorList>
    </citation>
    <scope>NUCLEOTIDE SEQUENCE</scope>
</reference>
<name>A0AAD2CE46_9STRA</name>
<gene>
    <name evidence="2" type="ORF">CYCCA115_LOCUS1364</name>
</gene>
<dbReference type="PANTHER" id="PTHR11538:SF104">
    <property type="entry name" value="25S RRNA (URIDINE-N(3))-METHYLTRANSFERASE BMT5-LIKE DOMAIN-CONTAINING PROTEIN"/>
    <property type="match status" value="1"/>
</dbReference>
<dbReference type="Pfam" id="PF10354">
    <property type="entry name" value="BMT5-like"/>
    <property type="match status" value="1"/>
</dbReference>
<dbReference type="PANTHER" id="PTHR11538">
    <property type="entry name" value="PHENYLALANYL-TRNA SYNTHETASE"/>
    <property type="match status" value="1"/>
</dbReference>